<evidence type="ECO:0000313" key="13">
    <source>
        <dbReference type="EMBL" id="SUI67454.1"/>
    </source>
</evidence>
<evidence type="ECO:0000256" key="7">
    <source>
        <dbReference type="ARBA" id="ARBA00022989"/>
    </source>
</evidence>
<dbReference type="GO" id="GO:0005886">
    <property type="term" value="C:plasma membrane"/>
    <property type="evidence" value="ECO:0007669"/>
    <property type="project" value="UniProtKB-SubCell"/>
</dbReference>
<evidence type="ECO:0000256" key="9">
    <source>
        <dbReference type="ARBA" id="ARBA00025772"/>
    </source>
</evidence>
<dbReference type="KEGG" id="salg:BS332_06250"/>
<proteinExistence type="inferred from homology"/>
<protein>
    <recommendedName>
        <fullName evidence="2">Type II secretion system protein H</fullName>
    </recommendedName>
    <alternativeName>
        <fullName evidence="10">General secretion pathway protein H</fullName>
    </alternativeName>
</protein>
<dbReference type="InterPro" id="IPR049875">
    <property type="entry name" value="TypeII_GspH"/>
</dbReference>
<evidence type="ECO:0000256" key="8">
    <source>
        <dbReference type="ARBA" id="ARBA00023136"/>
    </source>
</evidence>
<dbReference type="GO" id="GO:0015628">
    <property type="term" value="P:protein secretion by the type II secretion system"/>
    <property type="evidence" value="ECO:0007669"/>
    <property type="project" value="InterPro"/>
</dbReference>
<evidence type="ECO:0000256" key="5">
    <source>
        <dbReference type="ARBA" id="ARBA00022519"/>
    </source>
</evidence>
<keyword evidence="3" id="KW-1003">Cell membrane</keyword>
<evidence type="ECO:0000256" key="6">
    <source>
        <dbReference type="ARBA" id="ARBA00022692"/>
    </source>
</evidence>
<feature type="transmembrane region" description="Helical" evidence="11">
    <location>
        <begin position="12"/>
        <end position="33"/>
    </location>
</feature>
<dbReference type="Proteomes" id="UP000254069">
    <property type="component" value="Unassembled WGS sequence"/>
</dbReference>
<evidence type="ECO:0000256" key="11">
    <source>
        <dbReference type="SAM" id="Phobius"/>
    </source>
</evidence>
<dbReference type="RefSeq" id="WP_115389591.1">
    <property type="nucleotide sequence ID" value="NZ_CP032415.1"/>
</dbReference>
<evidence type="ECO:0000256" key="1">
    <source>
        <dbReference type="ARBA" id="ARBA00004377"/>
    </source>
</evidence>
<sequence>MQIRHSRGFTLLEVMLVVLLMGLAATAVTMTMGNSGPKQQLTREAQGFMAATETVLDETVLSGQFIGIVVDKDKYHFVLFKENKWQPLEQDRLLAEKQLPEGISLSVELEGLPLVQEDEEQDSWFDEPFIEESDADKKKFPEPQIMLLPSGEMTAFELSFIARDSQGETVEVLVSGDSLGRLKLGRFDDFE</sequence>
<name>A0A379ZTY1_9GAMM</name>
<dbReference type="Gene3D" id="3.55.40.10">
    <property type="entry name" value="minor pseudopilin epsh domain"/>
    <property type="match status" value="1"/>
</dbReference>
<keyword evidence="14" id="KW-1185">Reference proteome</keyword>
<dbReference type="AlphaFoldDB" id="A0A379ZTY1"/>
<evidence type="ECO:0000313" key="14">
    <source>
        <dbReference type="Proteomes" id="UP000254069"/>
    </source>
</evidence>
<comment type="similarity">
    <text evidence="9">Belongs to the GSP H family.</text>
</comment>
<dbReference type="Pfam" id="PF12019">
    <property type="entry name" value="GspH"/>
    <property type="match status" value="1"/>
</dbReference>
<keyword evidence="6 11" id="KW-0812">Transmembrane</keyword>
<dbReference type="PROSITE" id="PS00409">
    <property type="entry name" value="PROKAR_NTER_METHYL"/>
    <property type="match status" value="1"/>
</dbReference>
<dbReference type="NCBIfam" id="TIGR01708">
    <property type="entry name" value="typeII_sec_gspH"/>
    <property type="match status" value="1"/>
</dbReference>
<dbReference type="Pfam" id="PF07963">
    <property type="entry name" value="N_methyl"/>
    <property type="match status" value="1"/>
</dbReference>
<evidence type="ECO:0000256" key="3">
    <source>
        <dbReference type="ARBA" id="ARBA00022475"/>
    </source>
</evidence>
<dbReference type="NCBIfam" id="TIGR02532">
    <property type="entry name" value="IV_pilin_GFxxxE"/>
    <property type="match status" value="1"/>
</dbReference>
<dbReference type="InterPro" id="IPR002416">
    <property type="entry name" value="T2SS_protein-GspH"/>
</dbReference>
<gene>
    <name evidence="13" type="primary">gspH</name>
    <name evidence="13" type="ORF">NCTC10738_01874</name>
</gene>
<dbReference type="InterPro" id="IPR012902">
    <property type="entry name" value="N_methyl_site"/>
</dbReference>
<accession>A0A379ZTY1</accession>
<evidence type="ECO:0000256" key="10">
    <source>
        <dbReference type="ARBA" id="ARBA00030775"/>
    </source>
</evidence>
<comment type="subcellular location">
    <subcellularLocation>
        <location evidence="1">Cell inner membrane</location>
        <topology evidence="1">Single-pass membrane protein</topology>
    </subcellularLocation>
</comment>
<organism evidence="13 14">
    <name type="scientific">Shewanella algae</name>
    <dbReference type="NCBI Taxonomy" id="38313"/>
    <lineage>
        <taxon>Bacteria</taxon>
        <taxon>Pseudomonadati</taxon>
        <taxon>Pseudomonadota</taxon>
        <taxon>Gammaproteobacteria</taxon>
        <taxon>Alteromonadales</taxon>
        <taxon>Shewanellaceae</taxon>
        <taxon>Shewanella</taxon>
    </lineage>
</organism>
<keyword evidence="4" id="KW-0488">Methylation</keyword>
<keyword evidence="5" id="KW-0997">Cell inner membrane</keyword>
<evidence type="ECO:0000256" key="4">
    <source>
        <dbReference type="ARBA" id="ARBA00022481"/>
    </source>
</evidence>
<dbReference type="EMBL" id="UGYO01000001">
    <property type="protein sequence ID" value="SUI67454.1"/>
    <property type="molecule type" value="Genomic_DNA"/>
</dbReference>
<evidence type="ECO:0000256" key="2">
    <source>
        <dbReference type="ARBA" id="ARBA00021549"/>
    </source>
</evidence>
<feature type="domain" description="General secretion pathway GspH" evidence="12">
    <location>
        <begin position="44"/>
        <end position="176"/>
    </location>
</feature>
<keyword evidence="7 11" id="KW-1133">Transmembrane helix</keyword>
<keyword evidence="8 11" id="KW-0472">Membrane</keyword>
<evidence type="ECO:0000259" key="12">
    <source>
        <dbReference type="Pfam" id="PF12019"/>
    </source>
</evidence>
<dbReference type="PRINTS" id="PR00885">
    <property type="entry name" value="BCTERIALGSPH"/>
</dbReference>
<dbReference type="InterPro" id="IPR022346">
    <property type="entry name" value="T2SS_GspH"/>
</dbReference>
<dbReference type="InterPro" id="IPR045584">
    <property type="entry name" value="Pilin-like"/>
</dbReference>
<dbReference type="SUPFAM" id="SSF54523">
    <property type="entry name" value="Pili subunits"/>
    <property type="match status" value="1"/>
</dbReference>
<reference evidence="13 14" key="1">
    <citation type="submission" date="2018-06" db="EMBL/GenBank/DDBJ databases">
        <authorList>
            <consortium name="Pathogen Informatics"/>
            <person name="Doyle S."/>
        </authorList>
    </citation>
    <scope>NUCLEOTIDE SEQUENCE [LARGE SCALE GENOMIC DNA]</scope>
    <source>
        <strain evidence="13 14">NCTC10738</strain>
    </source>
</reference>
<dbReference type="GO" id="GO:0015627">
    <property type="term" value="C:type II protein secretion system complex"/>
    <property type="evidence" value="ECO:0007669"/>
    <property type="project" value="InterPro"/>
</dbReference>